<keyword evidence="1" id="KW-0378">Hydrolase</keyword>
<dbReference type="EMBL" id="VUJX02000009">
    <property type="protein sequence ID" value="KAL0932151.1"/>
    <property type="molecule type" value="Genomic_DNA"/>
</dbReference>
<protein>
    <submittedName>
        <fullName evidence="1">Glycoside hydrolase</fullName>
    </submittedName>
</protein>
<keyword evidence="2" id="KW-1185">Reference proteome</keyword>
<comment type="caution">
    <text evidence="1">The sequence shown here is derived from an EMBL/GenBank/DDBJ whole genome shotgun (WGS) entry which is preliminary data.</text>
</comment>
<dbReference type="Proteomes" id="UP000805649">
    <property type="component" value="Unassembled WGS sequence"/>
</dbReference>
<gene>
    <name evidence="1" type="ORF">CTRU02_213104</name>
</gene>
<accession>A0ACC3YKC3</accession>
<reference evidence="1 2" key="1">
    <citation type="journal article" date="2020" name="Phytopathology">
        <title>Genome Sequence Resources of Colletotrichum truncatum, C. plurivorum, C. musicola, and C. sojae: Four Species Pathogenic to Soybean (Glycine max).</title>
        <authorList>
            <person name="Rogerio F."/>
            <person name="Boufleur T.R."/>
            <person name="Ciampi-Guillardi M."/>
            <person name="Sukno S.A."/>
            <person name="Thon M.R."/>
            <person name="Massola Junior N.S."/>
            <person name="Baroncelli R."/>
        </authorList>
    </citation>
    <scope>NUCLEOTIDE SEQUENCE [LARGE SCALE GENOMIC DNA]</scope>
    <source>
        <strain evidence="1 2">CMES1059</strain>
    </source>
</reference>
<organism evidence="1 2">
    <name type="scientific">Colletotrichum truncatum</name>
    <name type="common">Anthracnose fungus</name>
    <name type="synonym">Colletotrichum capsici</name>
    <dbReference type="NCBI Taxonomy" id="5467"/>
    <lineage>
        <taxon>Eukaryota</taxon>
        <taxon>Fungi</taxon>
        <taxon>Dikarya</taxon>
        <taxon>Ascomycota</taxon>
        <taxon>Pezizomycotina</taxon>
        <taxon>Sordariomycetes</taxon>
        <taxon>Hypocreomycetidae</taxon>
        <taxon>Glomerellales</taxon>
        <taxon>Glomerellaceae</taxon>
        <taxon>Colletotrichum</taxon>
        <taxon>Colletotrichum truncatum species complex</taxon>
    </lineage>
</organism>
<proteinExistence type="predicted"/>
<sequence>MAQIPHDAESTAAGVLVYSIVCLLASCLVIWLAWQHHERISYVNCLAYFTALSTLCSIIQQIRLIIYWENIMAERFDYASANFGNPELVISNSAMGPDLVLYYIQYYCYNVLALFELFWAFALAQSVYGLNEKPKLKKPLKIINRSGKIFSILFPLITTTSLQSPGIRQNFGGFLLLAGQPLLWSIGFGSLAILSILIRYIQSRRKLQNLNVDYGQSSSTRGSKGRNPRKPGIYDRWLMTRFMISFVILTVFELTIILFSMSARKNIESDTQRALPDFSSKRAKQDFLLFMPGVTASLLVFFVFGTTRPFLEYMRKCLFSPWRRRKSTSTDALPLRSIQSKSKEAEGYEVAVPEISYQRDLRSIVIDGPDGRKTYEVWVYAGSPNSRIMGDYQQYPFHQDRSMAPSGKRG</sequence>
<evidence type="ECO:0000313" key="1">
    <source>
        <dbReference type="EMBL" id="KAL0932151.1"/>
    </source>
</evidence>
<name>A0ACC3YKC3_COLTU</name>
<evidence type="ECO:0000313" key="2">
    <source>
        <dbReference type="Proteomes" id="UP000805649"/>
    </source>
</evidence>